<dbReference type="RefSeq" id="WP_132372352.1">
    <property type="nucleotide sequence ID" value="NZ_SMAN01000016.1"/>
</dbReference>
<evidence type="ECO:0000259" key="3">
    <source>
        <dbReference type="PROSITE" id="PS51201"/>
    </source>
</evidence>
<comment type="caution">
    <text evidence="4">The sequence shown here is derived from an EMBL/GenBank/DDBJ whole genome shotgun (WGS) entry which is preliminary data.</text>
</comment>
<keyword evidence="2" id="KW-0812">Transmembrane</keyword>
<dbReference type="GO" id="GO:0005886">
    <property type="term" value="C:plasma membrane"/>
    <property type="evidence" value="ECO:0007669"/>
    <property type="project" value="UniProtKB-SubCell"/>
</dbReference>
<evidence type="ECO:0000256" key="2">
    <source>
        <dbReference type="SAM" id="Phobius"/>
    </source>
</evidence>
<dbReference type="SUPFAM" id="SSF81324">
    <property type="entry name" value="Voltage-gated potassium channels"/>
    <property type="match status" value="1"/>
</dbReference>
<feature type="domain" description="RCK N-terminal" evidence="3">
    <location>
        <begin position="114"/>
        <end position="239"/>
    </location>
</feature>
<dbReference type="OrthoDB" id="9785285at2"/>
<dbReference type="Proteomes" id="UP000294650">
    <property type="component" value="Unassembled WGS sequence"/>
</dbReference>
<dbReference type="AlphaFoldDB" id="A0A4R3MVZ8"/>
<dbReference type="PANTHER" id="PTHR43833:SF9">
    <property type="entry name" value="POTASSIUM CHANNEL PROTEIN YUGO-RELATED"/>
    <property type="match status" value="1"/>
</dbReference>
<name>A0A4R3MVZ8_9BACI</name>
<evidence type="ECO:0000313" key="5">
    <source>
        <dbReference type="Proteomes" id="UP000294650"/>
    </source>
</evidence>
<dbReference type="Gene3D" id="1.10.287.70">
    <property type="match status" value="1"/>
</dbReference>
<dbReference type="GO" id="GO:0006813">
    <property type="term" value="P:potassium ion transport"/>
    <property type="evidence" value="ECO:0007669"/>
    <property type="project" value="InterPro"/>
</dbReference>
<evidence type="ECO:0000256" key="1">
    <source>
        <dbReference type="ARBA" id="ARBA00004651"/>
    </source>
</evidence>
<accession>A0A4R3MVZ8</accession>
<dbReference type="PROSITE" id="PS51201">
    <property type="entry name" value="RCK_N"/>
    <property type="match status" value="1"/>
</dbReference>
<keyword evidence="5" id="KW-1185">Reference proteome</keyword>
<proteinExistence type="predicted"/>
<dbReference type="SUPFAM" id="SSF51735">
    <property type="entry name" value="NAD(P)-binding Rossmann-fold domains"/>
    <property type="match status" value="1"/>
</dbReference>
<dbReference type="PRINTS" id="PR00169">
    <property type="entry name" value="KCHANNEL"/>
</dbReference>
<feature type="transmembrane region" description="Helical" evidence="2">
    <location>
        <begin position="74"/>
        <end position="94"/>
    </location>
</feature>
<sequence>MYVMRRIVMKMIKINNTLLFITSVALVLLTSYLIVKVEPETFKGFLDGLWWVLTTVTTVGYGDLSPETLGGRSIAVFLYIFGIGLIGVVIGKVVDAFASFRKKREEGNIVYKGRGHYIIIGWSKKAYYAIQELTQSIPGAEIVIVDELEKAPMLEEHIHYVKGNPTTKETLKRANLDRASAVLIFADETIQDSKLIDGKTLLIATAVESEASHIHTVVEVMEEEHIKNFRHVKVDEFIFSYETISSLAVRSAQTKGIAQVYEQLLRKNHGDDLYQISRRKEWKTYEDAFHALLQEGATLIADGNNLSINRKLKKEIPVDAKLFVICDRDTYKRIK</sequence>
<dbReference type="InterPro" id="IPR003148">
    <property type="entry name" value="RCK_N"/>
</dbReference>
<organism evidence="4 5">
    <name type="scientific">Melghiribacillus thermohalophilus</name>
    <dbReference type="NCBI Taxonomy" id="1324956"/>
    <lineage>
        <taxon>Bacteria</taxon>
        <taxon>Bacillati</taxon>
        <taxon>Bacillota</taxon>
        <taxon>Bacilli</taxon>
        <taxon>Bacillales</taxon>
        <taxon>Bacillaceae</taxon>
        <taxon>Melghiribacillus</taxon>
    </lineage>
</organism>
<keyword evidence="2" id="KW-0472">Membrane</keyword>
<dbReference type="GO" id="GO:0034220">
    <property type="term" value="P:monoatomic ion transmembrane transport"/>
    <property type="evidence" value="ECO:0007669"/>
    <property type="project" value="UniProtKB-KW"/>
</dbReference>
<protein>
    <submittedName>
        <fullName evidence="4">Voltage-gated potassium channel</fullName>
    </submittedName>
</protein>
<dbReference type="Pfam" id="PF07885">
    <property type="entry name" value="Ion_trans_2"/>
    <property type="match status" value="1"/>
</dbReference>
<dbReference type="EMBL" id="SMAN01000016">
    <property type="protein sequence ID" value="TCT19927.1"/>
    <property type="molecule type" value="Genomic_DNA"/>
</dbReference>
<keyword evidence="4" id="KW-0813">Transport</keyword>
<dbReference type="Gene3D" id="3.40.50.720">
    <property type="entry name" value="NAD(P)-binding Rossmann-like Domain"/>
    <property type="match status" value="1"/>
</dbReference>
<reference evidence="4 5" key="1">
    <citation type="submission" date="2019-03" db="EMBL/GenBank/DDBJ databases">
        <title>Genomic Encyclopedia of Type Strains, Phase IV (KMG-IV): sequencing the most valuable type-strain genomes for metagenomic binning, comparative biology and taxonomic classification.</title>
        <authorList>
            <person name="Goeker M."/>
        </authorList>
    </citation>
    <scope>NUCLEOTIDE SEQUENCE [LARGE SCALE GENOMIC DNA]</scope>
    <source>
        <strain evidence="4 5">DSM 25894</strain>
    </source>
</reference>
<dbReference type="InterPro" id="IPR036291">
    <property type="entry name" value="NAD(P)-bd_dom_sf"/>
</dbReference>
<dbReference type="InterPro" id="IPR050721">
    <property type="entry name" value="Trk_Ktr_HKT_K-transport"/>
</dbReference>
<dbReference type="InterPro" id="IPR013099">
    <property type="entry name" value="K_chnl_dom"/>
</dbReference>
<gene>
    <name evidence="4" type="ORF">EDD68_11656</name>
</gene>
<dbReference type="Pfam" id="PF02254">
    <property type="entry name" value="TrkA_N"/>
    <property type="match status" value="1"/>
</dbReference>
<keyword evidence="4" id="KW-0406">Ion transport</keyword>
<keyword evidence="2" id="KW-1133">Transmembrane helix</keyword>
<comment type="subcellular location">
    <subcellularLocation>
        <location evidence="1">Cell membrane</location>
        <topology evidence="1">Multi-pass membrane protein</topology>
    </subcellularLocation>
</comment>
<evidence type="ECO:0000313" key="4">
    <source>
        <dbReference type="EMBL" id="TCT19927.1"/>
    </source>
</evidence>
<dbReference type="PANTHER" id="PTHR43833">
    <property type="entry name" value="POTASSIUM CHANNEL PROTEIN 2-RELATED-RELATED"/>
    <property type="match status" value="1"/>
</dbReference>
<keyword evidence="4" id="KW-0407">Ion channel</keyword>